<organism evidence="2 3">
    <name type="scientific">Gigaspora margarita</name>
    <dbReference type="NCBI Taxonomy" id="4874"/>
    <lineage>
        <taxon>Eukaryota</taxon>
        <taxon>Fungi</taxon>
        <taxon>Fungi incertae sedis</taxon>
        <taxon>Mucoromycota</taxon>
        <taxon>Glomeromycotina</taxon>
        <taxon>Glomeromycetes</taxon>
        <taxon>Diversisporales</taxon>
        <taxon>Gigasporaceae</taxon>
        <taxon>Gigaspora</taxon>
    </lineage>
</organism>
<gene>
    <name evidence="2" type="ORF">GMARGA_LOCUS5412</name>
</gene>
<dbReference type="EMBL" id="CAJVQB010002294">
    <property type="protein sequence ID" value="CAG8569452.1"/>
    <property type="molecule type" value="Genomic_DNA"/>
</dbReference>
<keyword evidence="3" id="KW-1185">Reference proteome</keyword>
<name>A0ABN7UFS0_GIGMA</name>
<feature type="region of interest" description="Disordered" evidence="1">
    <location>
        <begin position="1"/>
        <end position="59"/>
    </location>
</feature>
<comment type="caution">
    <text evidence="2">The sequence shown here is derived from an EMBL/GenBank/DDBJ whole genome shotgun (WGS) entry which is preliminary data.</text>
</comment>
<protein>
    <submittedName>
        <fullName evidence="2">43368_t:CDS:1</fullName>
    </submittedName>
</protein>
<evidence type="ECO:0000313" key="3">
    <source>
        <dbReference type="Proteomes" id="UP000789901"/>
    </source>
</evidence>
<proteinExistence type="predicted"/>
<dbReference type="Proteomes" id="UP000789901">
    <property type="component" value="Unassembled WGS sequence"/>
</dbReference>
<reference evidence="2 3" key="1">
    <citation type="submission" date="2021-06" db="EMBL/GenBank/DDBJ databases">
        <authorList>
            <person name="Kallberg Y."/>
            <person name="Tangrot J."/>
            <person name="Rosling A."/>
        </authorList>
    </citation>
    <scope>NUCLEOTIDE SEQUENCE [LARGE SCALE GENOMIC DNA]</scope>
    <source>
        <strain evidence="2 3">120-4 pot B 10/14</strain>
    </source>
</reference>
<evidence type="ECO:0000313" key="2">
    <source>
        <dbReference type="EMBL" id="CAG8569452.1"/>
    </source>
</evidence>
<accession>A0ABN7UFS0</accession>
<evidence type="ECO:0000256" key="1">
    <source>
        <dbReference type="SAM" id="MobiDB-lite"/>
    </source>
</evidence>
<feature type="compositionally biased region" description="Basic and acidic residues" evidence="1">
    <location>
        <begin position="11"/>
        <end position="24"/>
    </location>
</feature>
<sequence>MKKLSPNLHNSIEEKKNDHEEKKRTIITKPAPNLHNSIEEKKTNVKKPSPSLYDSIEEQENNCEEAITKSLQLY</sequence>